<proteinExistence type="inferred from homology"/>
<gene>
    <name evidence="9" type="ORF">DLJ74_05405</name>
</gene>
<keyword evidence="10" id="KW-1185">Reference proteome</keyword>
<keyword evidence="2" id="KW-0378">Hydrolase</keyword>
<dbReference type="InterPro" id="IPR054470">
    <property type="entry name" value="FIMAH_dom"/>
</dbReference>
<dbReference type="OrthoDB" id="273314at2"/>
<dbReference type="PANTHER" id="PTHR22925:SF3">
    <property type="entry name" value="GLYCOSYL HYDROLASE FAMILY PROTEIN 43"/>
    <property type="match status" value="1"/>
</dbReference>
<evidence type="ECO:0000256" key="5">
    <source>
        <dbReference type="SAM" id="MobiDB-lite"/>
    </source>
</evidence>
<keyword evidence="4" id="KW-0175">Coiled coil</keyword>
<feature type="domain" description="GH29D-like beta-sandwich" evidence="7">
    <location>
        <begin position="550"/>
        <end position="613"/>
    </location>
</feature>
<dbReference type="InterPro" id="IPR023296">
    <property type="entry name" value="Glyco_hydro_beta-prop_sf"/>
</dbReference>
<dbReference type="GO" id="GO:0004553">
    <property type="term" value="F:hydrolase activity, hydrolyzing O-glycosyl compounds"/>
    <property type="evidence" value="ECO:0007669"/>
    <property type="project" value="InterPro"/>
</dbReference>
<dbReference type="PANTHER" id="PTHR22925">
    <property type="entry name" value="GLYCOSYL HYDROLASE 43 FAMILY MEMBER"/>
    <property type="match status" value="1"/>
</dbReference>
<dbReference type="InterPro" id="IPR008979">
    <property type="entry name" value="Galactose-bd-like_sf"/>
</dbReference>
<evidence type="ECO:0000313" key="9">
    <source>
        <dbReference type="EMBL" id="PWU69415.1"/>
    </source>
</evidence>
<feature type="region of interest" description="Disordered" evidence="5">
    <location>
        <begin position="130"/>
        <end position="149"/>
    </location>
</feature>
<dbReference type="CDD" id="cd18822">
    <property type="entry name" value="GH43_CtGH43-like"/>
    <property type="match status" value="1"/>
</dbReference>
<evidence type="ECO:0000256" key="6">
    <source>
        <dbReference type="SAM" id="Phobius"/>
    </source>
</evidence>
<dbReference type="SUPFAM" id="SSF75005">
    <property type="entry name" value="Arabinanase/levansucrase/invertase"/>
    <property type="match status" value="1"/>
</dbReference>
<accession>A0A317L197</accession>
<dbReference type="EMBL" id="QGTD01000005">
    <property type="protein sequence ID" value="PWU69415.1"/>
    <property type="molecule type" value="Genomic_DNA"/>
</dbReference>
<dbReference type="SUPFAM" id="SSF49785">
    <property type="entry name" value="Galactose-binding domain-like"/>
    <property type="match status" value="1"/>
</dbReference>
<feature type="domain" description="FIMAH" evidence="8">
    <location>
        <begin position="867"/>
        <end position="945"/>
    </location>
</feature>
<dbReference type="Proteomes" id="UP000245624">
    <property type="component" value="Unassembled WGS sequence"/>
</dbReference>
<dbReference type="Gene3D" id="2.60.120.260">
    <property type="entry name" value="Galactose-binding domain-like"/>
    <property type="match status" value="1"/>
</dbReference>
<dbReference type="Pfam" id="PF22888">
    <property type="entry name" value="FIMAH"/>
    <property type="match status" value="1"/>
</dbReference>
<comment type="similarity">
    <text evidence="1">Belongs to the glycosyl hydrolase 43 family.</text>
</comment>
<dbReference type="Pfam" id="PF13290">
    <property type="entry name" value="CHB_HEX_C_1"/>
    <property type="match status" value="1"/>
</dbReference>
<evidence type="ECO:0000259" key="8">
    <source>
        <dbReference type="Pfam" id="PF22888"/>
    </source>
</evidence>
<evidence type="ECO:0000259" key="7">
    <source>
        <dbReference type="Pfam" id="PF13290"/>
    </source>
</evidence>
<keyword evidence="6" id="KW-0812">Transmembrane</keyword>
<dbReference type="GO" id="GO:0005975">
    <property type="term" value="P:carbohydrate metabolic process"/>
    <property type="evidence" value="ECO:0007669"/>
    <property type="project" value="InterPro"/>
</dbReference>
<comment type="caution">
    <text evidence="9">The sequence shown here is derived from an EMBL/GenBank/DDBJ whole genome shotgun (WGS) entry which is preliminary data.</text>
</comment>
<feature type="coiled-coil region" evidence="4">
    <location>
        <begin position="904"/>
        <end position="942"/>
    </location>
</feature>
<dbReference type="Pfam" id="PF04616">
    <property type="entry name" value="Glyco_hydro_43"/>
    <property type="match status" value="1"/>
</dbReference>
<evidence type="ECO:0000256" key="4">
    <source>
        <dbReference type="SAM" id="Coils"/>
    </source>
</evidence>
<dbReference type="InterPro" id="IPR059177">
    <property type="entry name" value="GH29D-like_dom"/>
</dbReference>
<dbReference type="InterPro" id="IPR006710">
    <property type="entry name" value="Glyco_hydro_43"/>
</dbReference>
<dbReference type="Gene3D" id="2.115.10.20">
    <property type="entry name" value="Glycosyl hydrolase domain, family 43"/>
    <property type="match status" value="1"/>
</dbReference>
<organism evidence="9 10">
    <name type="scientific">Gracilibacillus dipsosauri</name>
    <dbReference type="NCBI Taxonomy" id="178340"/>
    <lineage>
        <taxon>Bacteria</taxon>
        <taxon>Bacillati</taxon>
        <taxon>Bacillota</taxon>
        <taxon>Bacilli</taxon>
        <taxon>Bacillales</taxon>
        <taxon>Bacillaceae</taxon>
        <taxon>Gracilibacillus</taxon>
    </lineage>
</organism>
<reference evidence="9 10" key="1">
    <citation type="submission" date="2018-05" db="EMBL/GenBank/DDBJ databases">
        <title>Genomic analysis of Gracilibacillus dipsosauri DD1 reveals novel features of a salt-tolerant amylase.</title>
        <authorList>
            <person name="Deutch C.E."/>
            <person name="Yang S."/>
        </authorList>
    </citation>
    <scope>NUCLEOTIDE SEQUENCE [LARGE SCALE GENOMIC DNA]</scope>
    <source>
        <strain evidence="9 10">DD1</strain>
    </source>
</reference>
<keyword evidence="3" id="KW-0326">Glycosidase</keyword>
<dbReference type="Pfam" id="PF22633">
    <property type="entry name" value="F5_F8_type_C_2"/>
    <property type="match status" value="1"/>
</dbReference>
<name>A0A317L197_9BACI</name>
<keyword evidence="6" id="KW-0472">Membrane</keyword>
<evidence type="ECO:0000256" key="3">
    <source>
        <dbReference type="ARBA" id="ARBA00023295"/>
    </source>
</evidence>
<evidence type="ECO:0000256" key="1">
    <source>
        <dbReference type="ARBA" id="ARBA00009865"/>
    </source>
</evidence>
<dbReference type="AlphaFoldDB" id="A0A317L197"/>
<evidence type="ECO:0000313" key="10">
    <source>
        <dbReference type="Proteomes" id="UP000245624"/>
    </source>
</evidence>
<feature type="transmembrane region" description="Helical" evidence="6">
    <location>
        <begin position="31"/>
        <end position="54"/>
    </location>
</feature>
<keyword evidence="6" id="KW-1133">Transmembrane helix</keyword>
<protein>
    <submittedName>
        <fullName evidence="9">Uncharacterized protein</fullName>
    </submittedName>
</protein>
<evidence type="ECO:0000256" key="2">
    <source>
        <dbReference type="ARBA" id="ARBA00022801"/>
    </source>
</evidence>
<sequence>MASPIPKVCNHLMIQKQEEEWKMKDLKAKKIFLSTVLMLMFSGIVPISIAASLATSSATTNYQGVPVGEIWNDTDGNHIQAHGGGFLEYDGWYYWIGEDKSDNTHDTHGANLYRSKDLLNWKFVKTILSDETNPGENTDESPGLVDPETGNFNMERPKLIYDEDSEKFVLFAHWENGENYTASRLLIASSDTIDGHYTIHHNFRPGGFTSRDFNVFQDPDTGEGYLISTQDHENMRVYPLTEDSTNVVVDESYLLFTGQRREAPALIKANGIYYIITSGQSGWYPNQAMYSYTTDISNPEGWAKLQPVGNNTTFYSQPTNIMEVKAKDGSSQYVYMGDRWKPDSIGFSTYVWLPLEINHETKTMTMEFEPGWYMDSDTGKFVHPNVTNVSEGKPVFGEDNVIEGKLLRYINDGHYFEPDTWSPDTKYYQQNKVPWSATIDLEKVYDLARVDFSFKQFNGSEAYYQYTVQGSNNNKDWTLLADESQNKMTGFKSNQLEGKYRYVKIDVTAVKNAHNDNSTASWENGLLEMQVYANNLDREIAALPVVNKEGETYPSEQSITLTSPDSNARIYYTTDGSEPTENSTLYEEPIALTYGETTLKAVSYVDGEESSGILTETYNLIEPDTIVSVVGPTEFAVTADEGASGLPETLEVKNAIGETVTESVNWLTNDIDFTPYHSEKITGTMADGFEVTATVDVINQGTNYFIHGAATEDPFFQAVKKRLGDQLINNVPDQEYDGNWGYTGIIGTDIGSRTSDSTNIYDSGWWAHADKSIDYKINLEPGKYTVISGYKEWWGATRNMKFSAIDSTGHVLDSVEFTTNKDTKAHQERLQFELEQADDVQISVSKVGGSDPVLAWLAVEREEMISIDSLRMALSDYVKSEEIAKPSYKILNNRLTVAEKHYEKNKWNQAIKSLEDFLKHLNNNADNISSEAQEDLKKYSEKLIEQWKE</sequence>